<name>A0A5M3X301_9ACTN</name>
<evidence type="ECO:0000259" key="3">
    <source>
        <dbReference type="PROSITE" id="PS50075"/>
    </source>
</evidence>
<keyword evidence="1" id="KW-0596">Phosphopantetheine</keyword>
<dbReference type="RefSeq" id="WP_155360207.1">
    <property type="nucleotide sequence ID" value="NZ_BAAAHL010000020.1"/>
</dbReference>
<dbReference type="InterPro" id="IPR006162">
    <property type="entry name" value="Ppantetheine_attach_site"/>
</dbReference>
<accession>A0A5M3X301</accession>
<organism evidence="4 5">
    <name type="scientific">Acrocarpospora macrocephala</name>
    <dbReference type="NCBI Taxonomy" id="150177"/>
    <lineage>
        <taxon>Bacteria</taxon>
        <taxon>Bacillati</taxon>
        <taxon>Actinomycetota</taxon>
        <taxon>Actinomycetes</taxon>
        <taxon>Streptosporangiales</taxon>
        <taxon>Streptosporangiaceae</taxon>
        <taxon>Acrocarpospora</taxon>
    </lineage>
</organism>
<evidence type="ECO:0000256" key="1">
    <source>
        <dbReference type="ARBA" id="ARBA00022450"/>
    </source>
</evidence>
<dbReference type="OrthoDB" id="3395095at2"/>
<dbReference type="EMBL" id="BLAE01000069">
    <property type="protein sequence ID" value="GES15056.1"/>
    <property type="molecule type" value="Genomic_DNA"/>
</dbReference>
<dbReference type="SUPFAM" id="SSF47336">
    <property type="entry name" value="ACP-like"/>
    <property type="match status" value="1"/>
</dbReference>
<keyword evidence="5" id="KW-1185">Reference proteome</keyword>
<feature type="domain" description="Carrier" evidence="3">
    <location>
        <begin position="1"/>
        <end position="78"/>
    </location>
</feature>
<dbReference type="InterPro" id="IPR009081">
    <property type="entry name" value="PP-bd_ACP"/>
</dbReference>
<evidence type="ECO:0000313" key="5">
    <source>
        <dbReference type="Proteomes" id="UP000331127"/>
    </source>
</evidence>
<evidence type="ECO:0000256" key="2">
    <source>
        <dbReference type="ARBA" id="ARBA00022553"/>
    </source>
</evidence>
<comment type="caution">
    <text evidence="4">The sequence shown here is derived from an EMBL/GenBank/DDBJ whole genome shotgun (WGS) entry which is preliminary data.</text>
</comment>
<dbReference type="Proteomes" id="UP000331127">
    <property type="component" value="Unassembled WGS sequence"/>
</dbReference>
<dbReference type="Gene3D" id="1.10.1200.10">
    <property type="entry name" value="ACP-like"/>
    <property type="match status" value="1"/>
</dbReference>
<dbReference type="Pfam" id="PF00550">
    <property type="entry name" value="PP-binding"/>
    <property type="match status" value="1"/>
</dbReference>
<dbReference type="PROSITE" id="PS00012">
    <property type="entry name" value="PHOSPHOPANTETHEINE"/>
    <property type="match status" value="1"/>
</dbReference>
<gene>
    <name evidence="4" type="ORF">Amac_086530</name>
</gene>
<dbReference type="AlphaFoldDB" id="A0A5M3X301"/>
<evidence type="ECO:0000313" key="4">
    <source>
        <dbReference type="EMBL" id="GES15056.1"/>
    </source>
</evidence>
<dbReference type="InterPro" id="IPR036736">
    <property type="entry name" value="ACP-like_sf"/>
</dbReference>
<reference evidence="4 5" key="1">
    <citation type="submission" date="2019-10" db="EMBL/GenBank/DDBJ databases">
        <title>Whole genome shotgun sequence of Acrocarpospora macrocephala NBRC 16266.</title>
        <authorList>
            <person name="Ichikawa N."/>
            <person name="Kimura A."/>
            <person name="Kitahashi Y."/>
            <person name="Komaki H."/>
            <person name="Oguchi A."/>
        </authorList>
    </citation>
    <scope>NUCLEOTIDE SEQUENCE [LARGE SCALE GENOMIC DNA]</scope>
    <source>
        <strain evidence="4 5">NBRC 16266</strain>
    </source>
</reference>
<protein>
    <recommendedName>
        <fullName evidence="3">Carrier domain-containing protein</fullName>
    </recommendedName>
</protein>
<proteinExistence type="predicted"/>
<sequence length="85" mass="9245">MEIPHEFQAILRRHLPYAEPGELAPGDELTALGLDSMGVVQLLVDLEDGYDLELPDDILDEETFATVGSLWAALAVLLESARVGL</sequence>
<dbReference type="PROSITE" id="PS50075">
    <property type="entry name" value="CARRIER"/>
    <property type="match status" value="1"/>
</dbReference>
<keyword evidence="2" id="KW-0597">Phosphoprotein</keyword>